<accession>A0A396C4Q1</accession>
<protein>
    <submittedName>
        <fullName evidence="1">Uncharacterized protein</fullName>
    </submittedName>
</protein>
<evidence type="ECO:0000313" key="1">
    <source>
        <dbReference type="EMBL" id="RHH14427.1"/>
    </source>
</evidence>
<dbReference type="EMBL" id="QRJE01000008">
    <property type="protein sequence ID" value="RHH14427.1"/>
    <property type="molecule type" value="Genomic_DNA"/>
</dbReference>
<dbReference type="Proteomes" id="UP000266644">
    <property type="component" value="Unassembled WGS sequence"/>
</dbReference>
<evidence type="ECO:0000313" key="2">
    <source>
        <dbReference type="Proteomes" id="UP000266644"/>
    </source>
</evidence>
<gene>
    <name evidence="1" type="ORF">DW228_06395</name>
</gene>
<name>A0A396C4Q1_BACFG</name>
<proteinExistence type="predicted"/>
<organism evidence="1 2">
    <name type="scientific">Bacteroides fragilis</name>
    <dbReference type="NCBI Taxonomy" id="817"/>
    <lineage>
        <taxon>Bacteria</taxon>
        <taxon>Pseudomonadati</taxon>
        <taxon>Bacteroidota</taxon>
        <taxon>Bacteroidia</taxon>
        <taxon>Bacteroidales</taxon>
        <taxon>Bacteroidaceae</taxon>
        <taxon>Bacteroides</taxon>
    </lineage>
</organism>
<sequence length="240" mass="27631">MNDKIYKIEVDGTEIEVRGYSIEHLYGQPSETEDINLSRATAIAKRRVIMDKCQITATPAFYIGLMSGKLATDKPVYFKVYDYKKMWYITIMLRADGYFSLYAFNTDNLSEYTRAFTEQKDAILFCANIFNENVAIKNLYGDIESLLNGCKTRNDYENREEVAAKMLESYLNNSCFEYDKFAAAICCVHPTLQQNYFRAVKASVLYMASRDRGVDDRNKASYEMCRKLVKTLNETGLPSI</sequence>
<comment type="caution">
    <text evidence="1">The sequence shown here is derived from an EMBL/GenBank/DDBJ whole genome shotgun (WGS) entry which is preliminary data.</text>
</comment>
<reference evidence="1 2" key="1">
    <citation type="submission" date="2018-08" db="EMBL/GenBank/DDBJ databases">
        <title>A genome reference for cultivated species of the human gut microbiota.</title>
        <authorList>
            <person name="Zou Y."/>
            <person name="Xue W."/>
            <person name="Luo G."/>
        </authorList>
    </citation>
    <scope>NUCLEOTIDE SEQUENCE [LARGE SCALE GENOMIC DNA]</scope>
    <source>
        <strain evidence="1 2">AM18-6</strain>
    </source>
</reference>
<dbReference type="AlphaFoldDB" id="A0A396C4Q1"/>
<dbReference type="RefSeq" id="WP_122330075.1">
    <property type="nucleotide sequence ID" value="NZ_JAQDYY010000001.1"/>
</dbReference>